<sequence length="277" mass="30236">MAVTVTILCENTVGRAIPAIGEHGFACLVETPQARILLDSGQGLGIERNAQVLDKDLGGLTAAVLSHGHYDHAGGFDQVLRHTGPLDLFAHPAIFAERYSRTAHSLRFIGIPQRRELLETLGARFRFTPEFCEIAPQVFVTGRVERTTDFESGDPNLVVRTATGDFVPDPFDDDMALVVRSERGLIVVLGCAHAGMINTLRHIRRQLPGETIHAVLGGTHLGPAGPEQFRRTLEELEVFAIEKIGVSHCTGQTRAAQVRERLGQRFFFASVGAVLEV</sequence>
<dbReference type="STRING" id="57664.SAMN05661003_11045"/>
<keyword evidence="3" id="KW-1185">Reference proteome</keyword>
<dbReference type="CDD" id="cd07713">
    <property type="entry name" value="DHPS-like_MBL-fold"/>
    <property type="match status" value="1"/>
</dbReference>
<dbReference type="EMBL" id="FNAQ01000010">
    <property type="protein sequence ID" value="SDE40787.1"/>
    <property type="molecule type" value="Genomic_DNA"/>
</dbReference>
<dbReference type="SUPFAM" id="SSF56281">
    <property type="entry name" value="Metallo-hydrolase/oxidoreductase"/>
    <property type="match status" value="1"/>
</dbReference>
<dbReference type="InterPro" id="IPR036866">
    <property type="entry name" value="RibonucZ/Hydroxyglut_hydro"/>
</dbReference>
<dbReference type="RefSeq" id="WP_092078835.1">
    <property type="nucleotide sequence ID" value="NZ_FNAQ01000010.1"/>
</dbReference>
<name>A0A1G7CN72_9BACT</name>
<organism evidence="2 3">
    <name type="scientific">Desulfuromonas thiophila</name>
    <dbReference type="NCBI Taxonomy" id="57664"/>
    <lineage>
        <taxon>Bacteria</taxon>
        <taxon>Pseudomonadati</taxon>
        <taxon>Thermodesulfobacteriota</taxon>
        <taxon>Desulfuromonadia</taxon>
        <taxon>Desulfuromonadales</taxon>
        <taxon>Desulfuromonadaceae</taxon>
        <taxon>Desulfuromonas</taxon>
    </lineage>
</organism>
<dbReference type="OrthoDB" id="9803916at2"/>
<dbReference type="PANTHER" id="PTHR13754:SF13">
    <property type="entry name" value="METALLO-BETA-LACTAMASE SUPERFAMILY PROTEIN (AFU_ORTHOLOGUE AFUA_3G07630)"/>
    <property type="match status" value="1"/>
</dbReference>
<protein>
    <submittedName>
        <fullName evidence="2">7,8-dihydropterin-6-yl-methyl-4-(Beta-D-ribofuranosyl)aminobenzene 5'-phosphate synthase</fullName>
    </submittedName>
</protein>
<feature type="domain" description="Metallo-beta-lactamase" evidence="1">
    <location>
        <begin position="23"/>
        <end position="248"/>
    </location>
</feature>
<gene>
    <name evidence="2" type="ORF">SAMN05661003_11045</name>
</gene>
<proteinExistence type="predicted"/>
<evidence type="ECO:0000259" key="1">
    <source>
        <dbReference type="SMART" id="SM00849"/>
    </source>
</evidence>
<dbReference type="InterPro" id="IPR041712">
    <property type="entry name" value="DHPS-like_MBL-fold"/>
</dbReference>
<evidence type="ECO:0000313" key="2">
    <source>
        <dbReference type="EMBL" id="SDE40787.1"/>
    </source>
</evidence>
<accession>A0A1G7CN72</accession>
<dbReference type="InterPro" id="IPR001279">
    <property type="entry name" value="Metallo-B-lactamas"/>
</dbReference>
<dbReference type="AlphaFoldDB" id="A0A1G7CN72"/>
<dbReference type="Gene3D" id="3.60.15.10">
    <property type="entry name" value="Ribonuclease Z/Hydroxyacylglutathione hydrolase-like"/>
    <property type="match status" value="1"/>
</dbReference>
<dbReference type="Pfam" id="PF00753">
    <property type="entry name" value="Lactamase_B"/>
    <property type="match status" value="1"/>
</dbReference>
<evidence type="ECO:0000313" key="3">
    <source>
        <dbReference type="Proteomes" id="UP000243205"/>
    </source>
</evidence>
<dbReference type="Proteomes" id="UP000243205">
    <property type="component" value="Unassembled WGS sequence"/>
</dbReference>
<dbReference type="SMART" id="SM00849">
    <property type="entry name" value="Lactamase_B"/>
    <property type="match status" value="1"/>
</dbReference>
<dbReference type="PANTHER" id="PTHR13754">
    <property type="entry name" value="METALLO-BETA-LACTAMASE SUPERFAMILY PROTEIN"/>
    <property type="match status" value="1"/>
</dbReference>
<dbReference type="GO" id="GO:0016740">
    <property type="term" value="F:transferase activity"/>
    <property type="evidence" value="ECO:0007669"/>
    <property type="project" value="TreeGrafter"/>
</dbReference>
<dbReference type="InterPro" id="IPR052926">
    <property type="entry name" value="Metallo-beta-lactamase_dom"/>
</dbReference>
<reference evidence="3" key="1">
    <citation type="submission" date="2016-10" db="EMBL/GenBank/DDBJ databases">
        <authorList>
            <person name="Varghese N."/>
            <person name="Submissions S."/>
        </authorList>
    </citation>
    <scope>NUCLEOTIDE SEQUENCE [LARGE SCALE GENOMIC DNA]</scope>
    <source>
        <strain evidence="3">DSM 8987</strain>
    </source>
</reference>